<organism evidence="2 3">
    <name type="scientific">Microbacterium keratanolyticum</name>
    <dbReference type="NCBI Taxonomy" id="67574"/>
    <lineage>
        <taxon>Bacteria</taxon>
        <taxon>Bacillati</taxon>
        <taxon>Actinomycetota</taxon>
        <taxon>Actinomycetes</taxon>
        <taxon>Micrococcales</taxon>
        <taxon>Microbacteriaceae</taxon>
        <taxon>Microbacterium</taxon>
    </lineage>
</organism>
<gene>
    <name evidence="2" type="ORF">GCM10017596_05870</name>
</gene>
<keyword evidence="1" id="KW-1133">Transmembrane helix</keyword>
<proteinExistence type="predicted"/>
<feature type="transmembrane region" description="Helical" evidence="1">
    <location>
        <begin position="20"/>
        <end position="46"/>
    </location>
</feature>
<keyword evidence="1" id="KW-0472">Membrane</keyword>
<accession>A0A9W6HR50</accession>
<name>A0A9W6HR50_9MICO</name>
<protein>
    <submittedName>
        <fullName evidence="2">Uncharacterized protein</fullName>
    </submittedName>
</protein>
<reference evidence="2" key="2">
    <citation type="submission" date="2023-01" db="EMBL/GenBank/DDBJ databases">
        <authorList>
            <person name="Sun Q."/>
            <person name="Evtushenko L."/>
        </authorList>
    </citation>
    <scope>NUCLEOTIDE SEQUENCE</scope>
    <source>
        <strain evidence="2">VKM Ac-1958</strain>
    </source>
</reference>
<dbReference type="Proteomes" id="UP001142325">
    <property type="component" value="Unassembled WGS sequence"/>
</dbReference>
<dbReference type="AlphaFoldDB" id="A0A9W6HR50"/>
<keyword evidence="1" id="KW-0812">Transmembrane</keyword>
<evidence type="ECO:0000313" key="2">
    <source>
        <dbReference type="EMBL" id="GLK00872.1"/>
    </source>
</evidence>
<evidence type="ECO:0000256" key="1">
    <source>
        <dbReference type="SAM" id="Phobius"/>
    </source>
</evidence>
<comment type="caution">
    <text evidence="2">The sequence shown here is derived from an EMBL/GenBank/DDBJ whole genome shotgun (WGS) entry which is preliminary data.</text>
</comment>
<dbReference type="RefSeq" id="WP_204938552.1">
    <property type="nucleotide sequence ID" value="NZ_BAAAUM010000001.1"/>
</dbReference>
<sequence length="471" mass="48484">MLTKLARTARREEGSMLVSVLIIMLVLTVGGLVIASAVINTIGVVATGRDSAQSRAAADAGLADVSAQLQRGTIICDPRAAAPAPVSAPAGSPTAYTVTISCGSNPSTGRSELTLVSKGVGEQQTVTETSVTYGPGLAGALTTMKAPNGTLMLTDPRSSASGNVLVNDGDFICSNDARIIETVVVRKGSVHNSNRCTVNKIIASRGVTLDTGATVTGDVYALGGTFRLGTNAEVTGNVYVDGDVSLNGGKINGTLTVTGRVTGTAQITGGTFTGGFQSPPEIAPDAFRWIDVPYHGPLPGNDAAMNRCPAANAGADLLPIVSKTTPQVVDWRGCTSLLNLFSTALALRTDVTIYVSRAINLDGVVLSSADGAPHQFNVIMPDGVTDGRPTGPCTTENRLDIYSLKMTPEISGIAYSPCAISPGGATWNGLIYGGDVQAFNGSTLTYRDLSLPNGQKLREPLGAILNMRDIG</sequence>
<evidence type="ECO:0000313" key="3">
    <source>
        <dbReference type="Proteomes" id="UP001142325"/>
    </source>
</evidence>
<dbReference type="EMBL" id="BSET01000001">
    <property type="protein sequence ID" value="GLK00872.1"/>
    <property type="molecule type" value="Genomic_DNA"/>
</dbReference>
<keyword evidence="3" id="KW-1185">Reference proteome</keyword>
<reference evidence="2" key="1">
    <citation type="journal article" date="2014" name="Int. J. Syst. Evol. Microbiol.">
        <title>Complete genome sequence of Corynebacterium casei LMG S-19264T (=DSM 44701T), isolated from a smear-ripened cheese.</title>
        <authorList>
            <consortium name="US DOE Joint Genome Institute (JGI-PGF)"/>
            <person name="Walter F."/>
            <person name="Albersmeier A."/>
            <person name="Kalinowski J."/>
            <person name="Ruckert C."/>
        </authorList>
    </citation>
    <scope>NUCLEOTIDE SEQUENCE</scope>
    <source>
        <strain evidence="2">VKM Ac-1958</strain>
    </source>
</reference>